<feature type="domain" description="DUF6458" evidence="2">
    <location>
        <begin position="1"/>
        <end position="57"/>
    </location>
</feature>
<evidence type="ECO:0000313" key="3">
    <source>
        <dbReference type="EMBL" id="NNH24182.1"/>
    </source>
</evidence>
<dbReference type="Pfam" id="PF20059">
    <property type="entry name" value="DUF6458"/>
    <property type="match status" value="1"/>
</dbReference>
<comment type="caution">
    <text evidence="3">The sequence shown here is derived from an EMBL/GenBank/DDBJ whole genome shotgun (WGS) entry which is preliminary data.</text>
</comment>
<reference evidence="3 4" key="1">
    <citation type="submission" date="2020-05" db="EMBL/GenBank/DDBJ databases">
        <title>MicrobeNet Type strains.</title>
        <authorList>
            <person name="Nicholson A.C."/>
        </authorList>
    </citation>
    <scope>NUCLEOTIDE SEQUENCE [LARGE SCALE GENOMIC DNA]</scope>
    <source>
        <strain evidence="3 4">JCM 14547</strain>
    </source>
</reference>
<accession>A0A849BTP0</accession>
<dbReference type="Proteomes" id="UP000555552">
    <property type="component" value="Unassembled WGS sequence"/>
</dbReference>
<keyword evidence="1" id="KW-0812">Transmembrane</keyword>
<evidence type="ECO:0000259" key="2">
    <source>
        <dbReference type="Pfam" id="PF20059"/>
    </source>
</evidence>
<proteinExistence type="predicted"/>
<protein>
    <recommendedName>
        <fullName evidence="2">DUF6458 domain-containing protein</fullName>
    </recommendedName>
</protein>
<dbReference type="RefSeq" id="WP_171203947.1">
    <property type="nucleotide sequence ID" value="NZ_BAAANP010000003.1"/>
</dbReference>
<feature type="transmembrane region" description="Helical" evidence="1">
    <location>
        <begin position="32"/>
        <end position="50"/>
    </location>
</feature>
<organism evidence="3 4">
    <name type="scientific">Pseudokineococcus marinus</name>
    <dbReference type="NCBI Taxonomy" id="351215"/>
    <lineage>
        <taxon>Bacteria</taxon>
        <taxon>Bacillati</taxon>
        <taxon>Actinomycetota</taxon>
        <taxon>Actinomycetes</taxon>
        <taxon>Kineosporiales</taxon>
        <taxon>Kineosporiaceae</taxon>
        <taxon>Pseudokineococcus</taxon>
    </lineage>
</organism>
<evidence type="ECO:0000256" key="1">
    <source>
        <dbReference type="SAM" id="Phobius"/>
    </source>
</evidence>
<name>A0A849BTP0_9ACTN</name>
<keyword evidence="1" id="KW-1133">Transmembrane helix</keyword>
<gene>
    <name evidence="3" type="ORF">HLB09_13985</name>
</gene>
<keyword evidence="4" id="KW-1185">Reference proteome</keyword>
<keyword evidence="1" id="KW-0472">Membrane</keyword>
<evidence type="ECO:0000313" key="4">
    <source>
        <dbReference type="Proteomes" id="UP000555552"/>
    </source>
</evidence>
<dbReference type="EMBL" id="JABEMA010000277">
    <property type="protein sequence ID" value="NNH24182.1"/>
    <property type="molecule type" value="Genomic_DNA"/>
</dbReference>
<dbReference type="AlphaFoldDB" id="A0A849BTP0"/>
<dbReference type="InterPro" id="IPR045597">
    <property type="entry name" value="DUF6458"/>
</dbReference>
<sequence length="78" mass="8273">MGIGLGIFLLVVGGILGFAVDADAVGGVDLNVVGFVCLAAGALALLLGIVQSTQRQHRTDRVEYVDERRPRDYPPPRP</sequence>